<keyword evidence="3" id="KW-1185">Reference proteome</keyword>
<protein>
    <recommendedName>
        <fullName evidence="4">Secreted protein</fullName>
    </recommendedName>
</protein>
<feature type="signal peptide" evidence="1">
    <location>
        <begin position="1"/>
        <end position="21"/>
    </location>
</feature>
<evidence type="ECO:0000313" key="2">
    <source>
        <dbReference type="EMBL" id="PSN74863.1"/>
    </source>
</evidence>
<dbReference type="Proteomes" id="UP000240883">
    <property type="component" value="Unassembled WGS sequence"/>
</dbReference>
<gene>
    <name evidence="2" type="ORF">BS50DRAFT_567631</name>
</gene>
<name>A0A2T2PB24_CORCC</name>
<dbReference type="EMBL" id="KZ678128">
    <property type="protein sequence ID" value="PSN74863.1"/>
    <property type="molecule type" value="Genomic_DNA"/>
</dbReference>
<evidence type="ECO:0000256" key="1">
    <source>
        <dbReference type="SAM" id="SignalP"/>
    </source>
</evidence>
<dbReference type="AlphaFoldDB" id="A0A2T2PB24"/>
<accession>A0A2T2PB24</accession>
<proteinExistence type="predicted"/>
<evidence type="ECO:0000313" key="3">
    <source>
        <dbReference type="Proteomes" id="UP000240883"/>
    </source>
</evidence>
<sequence length="153" mass="15930">MRAVSFVSAAAFAAVFTGATAQFNQKVCGGSGGCVQVTWFPNAAYSCPDGSALTNQQVAQNLGDMNTGNYDIITKAEFPASCAGGRTPGPNDTLLVHHTAGQAQKMYGYLSETCTESAPEADCYTQNPNPTGLTLCQITTPSDENCIQGEDEG</sequence>
<reference evidence="2 3" key="1">
    <citation type="journal article" date="2018" name="Front. Microbiol.">
        <title>Genome-Wide Analysis of Corynespora cassiicola Leaf Fall Disease Putative Effectors.</title>
        <authorList>
            <person name="Lopez D."/>
            <person name="Ribeiro S."/>
            <person name="Label P."/>
            <person name="Fumanal B."/>
            <person name="Venisse J.S."/>
            <person name="Kohler A."/>
            <person name="de Oliveira R.R."/>
            <person name="Labutti K."/>
            <person name="Lipzen A."/>
            <person name="Lail K."/>
            <person name="Bauer D."/>
            <person name="Ohm R.A."/>
            <person name="Barry K.W."/>
            <person name="Spatafora J."/>
            <person name="Grigoriev I.V."/>
            <person name="Martin F.M."/>
            <person name="Pujade-Renaud V."/>
        </authorList>
    </citation>
    <scope>NUCLEOTIDE SEQUENCE [LARGE SCALE GENOMIC DNA]</scope>
    <source>
        <strain evidence="2 3">Philippines</strain>
    </source>
</reference>
<organism evidence="2 3">
    <name type="scientific">Corynespora cassiicola Philippines</name>
    <dbReference type="NCBI Taxonomy" id="1448308"/>
    <lineage>
        <taxon>Eukaryota</taxon>
        <taxon>Fungi</taxon>
        <taxon>Dikarya</taxon>
        <taxon>Ascomycota</taxon>
        <taxon>Pezizomycotina</taxon>
        <taxon>Dothideomycetes</taxon>
        <taxon>Pleosporomycetidae</taxon>
        <taxon>Pleosporales</taxon>
        <taxon>Corynesporascaceae</taxon>
        <taxon>Corynespora</taxon>
    </lineage>
</organism>
<evidence type="ECO:0008006" key="4">
    <source>
        <dbReference type="Google" id="ProtNLM"/>
    </source>
</evidence>
<keyword evidence="1" id="KW-0732">Signal</keyword>
<dbReference type="OrthoDB" id="3793724at2759"/>
<feature type="chain" id="PRO_5015531129" description="Secreted protein" evidence="1">
    <location>
        <begin position="22"/>
        <end position="153"/>
    </location>
</feature>